<proteinExistence type="predicted"/>
<dbReference type="AlphaFoldDB" id="A0A1I4R5B3"/>
<dbReference type="STRING" id="487685.SAMN04488696_1371"/>
<dbReference type="RefSeq" id="WP_177187993.1">
    <property type="nucleotide sequence ID" value="NZ_FOUJ01000002.1"/>
</dbReference>
<dbReference type="Proteomes" id="UP000198535">
    <property type="component" value="Unassembled WGS sequence"/>
</dbReference>
<evidence type="ECO:0000313" key="2">
    <source>
        <dbReference type="Proteomes" id="UP000198535"/>
    </source>
</evidence>
<accession>A0A1I4R5B3</accession>
<keyword evidence="2" id="KW-1185">Reference proteome</keyword>
<dbReference type="EMBL" id="FOUJ01000002">
    <property type="protein sequence ID" value="SFM47457.1"/>
    <property type="molecule type" value="Genomic_DNA"/>
</dbReference>
<dbReference type="OrthoDB" id="123765at2157"/>
<sequence length="51" mass="6264">MKQQDEKKFDEFREMFSRYLETDDLSEQEFKLRCNMINFVKSACIQTLVSY</sequence>
<reference evidence="2" key="1">
    <citation type="submission" date="2016-10" db="EMBL/GenBank/DDBJ databases">
        <authorList>
            <person name="Varghese N."/>
            <person name="Submissions S."/>
        </authorList>
    </citation>
    <scope>NUCLEOTIDE SEQUENCE [LARGE SCALE GENOMIC DNA]</scope>
    <source>
        <strain evidence="2">Mob M</strain>
    </source>
</reference>
<organism evidence="1 2">
    <name type="scientific">Methanolobus profundi</name>
    <dbReference type="NCBI Taxonomy" id="487685"/>
    <lineage>
        <taxon>Archaea</taxon>
        <taxon>Methanobacteriati</taxon>
        <taxon>Methanobacteriota</taxon>
        <taxon>Stenosarchaea group</taxon>
        <taxon>Methanomicrobia</taxon>
        <taxon>Methanosarcinales</taxon>
        <taxon>Methanosarcinaceae</taxon>
        <taxon>Methanolobus</taxon>
    </lineage>
</organism>
<name>A0A1I4R5B3_9EURY</name>
<gene>
    <name evidence="1" type="ORF">SAMN04488696_1371</name>
</gene>
<evidence type="ECO:0000313" key="1">
    <source>
        <dbReference type="EMBL" id="SFM47457.1"/>
    </source>
</evidence>
<protein>
    <submittedName>
        <fullName evidence="1">Uncharacterized protein</fullName>
    </submittedName>
</protein>